<evidence type="ECO:0000259" key="2">
    <source>
        <dbReference type="Pfam" id="PF01425"/>
    </source>
</evidence>
<name>A0A443REQ6_9ACAR</name>
<gene>
    <name evidence="3" type="ORF">B4U79_15768</name>
</gene>
<dbReference type="STRING" id="1965070.A0A443REQ6"/>
<dbReference type="SUPFAM" id="SSF75304">
    <property type="entry name" value="Amidase signature (AS) enzymes"/>
    <property type="match status" value="1"/>
</dbReference>
<dbReference type="AlphaFoldDB" id="A0A443REQ6"/>
<reference evidence="3 4" key="1">
    <citation type="journal article" date="2018" name="Gigascience">
        <title>Genomes of trombidid mites reveal novel predicted allergens and laterally-transferred genes associated with secondary metabolism.</title>
        <authorList>
            <person name="Dong X."/>
            <person name="Chaisiri K."/>
            <person name="Xia D."/>
            <person name="Armstrong S.D."/>
            <person name="Fang Y."/>
            <person name="Donnelly M.J."/>
            <person name="Kadowaki T."/>
            <person name="McGarry J.W."/>
            <person name="Darby A.C."/>
            <person name="Makepeace B.L."/>
        </authorList>
    </citation>
    <scope>NUCLEOTIDE SEQUENCE [LARGE SCALE GENOMIC DNA]</scope>
    <source>
        <strain evidence="3">UoL-WK</strain>
    </source>
</reference>
<feature type="active site" description="Charge relay system" evidence="1">
    <location>
        <position position="130"/>
    </location>
</feature>
<protein>
    <submittedName>
        <fullName evidence="3">Fatty-acid amide hydrolase 2-like protein</fullName>
    </submittedName>
</protein>
<dbReference type="EMBL" id="NCKU01000892">
    <property type="protein sequence ID" value="RWS13754.1"/>
    <property type="molecule type" value="Genomic_DNA"/>
</dbReference>
<dbReference type="GO" id="GO:0012505">
    <property type="term" value="C:endomembrane system"/>
    <property type="evidence" value="ECO:0007669"/>
    <property type="project" value="TreeGrafter"/>
</dbReference>
<proteinExistence type="predicted"/>
<dbReference type="Proteomes" id="UP000285301">
    <property type="component" value="Unassembled WGS sequence"/>
</dbReference>
<comment type="caution">
    <text evidence="3">The sequence shown here is derived from an EMBL/GenBank/DDBJ whole genome shotgun (WGS) entry which is preliminary data.</text>
</comment>
<evidence type="ECO:0000313" key="4">
    <source>
        <dbReference type="Proteomes" id="UP000285301"/>
    </source>
</evidence>
<keyword evidence="3" id="KW-0378">Hydrolase</keyword>
<dbReference type="InterPro" id="IPR023631">
    <property type="entry name" value="Amidase_dom"/>
</dbReference>
<accession>A0A443REQ6</accession>
<dbReference type="InterPro" id="IPR036928">
    <property type="entry name" value="AS_sf"/>
</dbReference>
<keyword evidence="4" id="KW-1185">Reference proteome</keyword>
<dbReference type="PANTHER" id="PTHR43372:SF3">
    <property type="entry name" value="AT07710P-RELATED"/>
    <property type="match status" value="1"/>
</dbReference>
<feature type="domain" description="Amidase" evidence="2">
    <location>
        <begin position="64"/>
        <end position="508"/>
    </location>
</feature>
<organism evidence="3 4">
    <name type="scientific">Dinothrombium tinctorium</name>
    <dbReference type="NCBI Taxonomy" id="1965070"/>
    <lineage>
        <taxon>Eukaryota</taxon>
        <taxon>Metazoa</taxon>
        <taxon>Ecdysozoa</taxon>
        <taxon>Arthropoda</taxon>
        <taxon>Chelicerata</taxon>
        <taxon>Arachnida</taxon>
        <taxon>Acari</taxon>
        <taxon>Acariformes</taxon>
        <taxon>Trombidiformes</taxon>
        <taxon>Prostigmata</taxon>
        <taxon>Anystina</taxon>
        <taxon>Parasitengona</taxon>
        <taxon>Trombidioidea</taxon>
        <taxon>Trombidiidae</taxon>
        <taxon>Dinothrombium</taxon>
    </lineage>
</organism>
<feature type="active site" description="Acyl-ester intermediate" evidence="1">
    <location>
        <position position="229"/>
    </location>
</feature>
<evidence type="ECO:0000313" key="3">
    <source>
        <dbReference type="EMBL" id="RWS13754.1"/>
    </source>
</evidence>
<dbReference type="PIRSF" id="PIRSF001221">
    <property type="entry name" value="Amidase_fungi"/>
    <property type="match status" value="1"/>
</dbReference>
<feature type="active site" description="Charge relay system" evidence="1">
    <location>
        <position position="205"/>
    </location>
</feature>
<dbReference type="Gene3D" id="3.90.1300.10">
    <property type="entry name" value="Amidase signature (AS) domain"/>
    <property type="match status" value="1"/>
</dbReference>
<dbReference type="OrthoDB" id="6428749at2759"/>
<sequence length="535" mass="58998">MICARKFLHKLLRFVLDLIVSLIELFIPSKNGRRYLPPIKEPILLQSAVSLSESIKQGKLKSEDVVKAFISRIKEVDQLVNAVVDERFEEAIKEAQEVDRKLAAIHSGNHEAGEDAILKLPLLGVPFTGKDSIAIKSMALTVGVLARKSKKADEDAVSIANIRKAGAIPIALTNVPELCMWYDSDNNLYGRSNNPYDLSRIPGGSTGGNGACIAYAGSVIGIGGDIGGSIRIPSFCCGIFGHKTTPGIVDIKGHYPDVGERVKFLSFGPMTRYACDLKPLLKAMAGENIKKLPKIDEKVDFKKLKIFYAEESGEALTSQVDPEIRQAIKKVVEYFTNTHECQATRHKFKAFENSYDIYSHTLFASPAPTYASLLKENRGEFNLLVELFKSLFGLSAHTLPILLVASLEKFIPKYDENVRNDPDYVKMCSELKQELHSLLGDDSVFIYPCHPVIAPKHKTTIPKYFNFTYAGVFNFLDVAITQCPTGLNKDGVPLGVQVVATSCNDHLTIAIAEELERAFGGWKPPSDVLCSDQTK</sequence>
<evidence type="ECO:0000256" key="1">
    <source>
        <dbReference type="PIRSR" id="PIRSR001221-1"/>
    </source>
</evidence>
<dbReference type="PANTHER" id="PTHR43372">
    <property type="entry name" value="FATTY-ACID AMIDE HYDROLASE"/>
    <property type="match status" value="1"/>
</dbReference>
<dbReference type="Pfam" id="PF01425">
    <property type="entry name" value="Amidase"/>
    <property type="match status" value="1"/>
</dbReference>
<dbReference type="GO" id="GO:0016787">
    <property type="term" value="F:hydrolase activity"/>
    <property type="evidence" value="ECO:0007669"/>
    <property type="project" value="UniProtKB-KW"/>
</dbReference>
<dbReference type="InterPro" id="IPR052739">
    <property type="entry name" value="FAAH2"/>
</dbReference>